<reference evidence="11" key="1">
    <citation type="submission" date="2022-06" db="EMBL/GenBank/DDBJ databases">
        <title>Alkalicoccobacillus porphyridii sp. nov., isolated from a marine red alga, Porphyridium purpureum and reclassification of Shouchella plakortidis and Shouchella gibsonii as Alkalicoccobacillus plakortidis comb. nov. and Alkalicoccobacillus gibsonii comb. nov.</title>
        <authorList>
            <person name="Kim K.H."/>
            <person name="Lee J.K."/>
            <person name="Han D.M."/>
            <person name="Baek J.H."/>
            <person name="Jeon C.O."/>
        </authorList>
    </citation>
    <scope>NUCLEOTIDE SEQUENCE</scope>
    <source>
        <strain evidence="11">DSM 19153</strain>
    </source>
</reference>
<comment type="caution">
    <text evidence="11">The sequence shown here is derived from an EMBL/GenBank/DDBJ whole genome shotgun (WGS) entry which is preliminary data.</text>
</comment>
<dbReference type="EC" id="4.2.1.75" evidence="3 9"/>
<dbReference type="SUPFAM" id="SSF69618">
    <property type="entry name" value="HemD-like"/>
    <property type="match status" value="1"/>
</dbReference>
<protein>
    <recommendedName>
        <fullName evidence="7 9">Uroporphyrinogen-III synthase</fullName>
        <ecNumber evidence="3 9">4.2.1.75</ecNumber>
    </recommendedName>
</protein>
<dbReference type="InterPro" id="IPR039793">
    <property type="entry name" value="UROS/Hem4"/>
</dbReference>
<dbReference type="PANTHER" id="PTHR38042">
    <property type="entry name" value="UROPORPHYRINOGEN-III SYNTHASE, CHLOROPLASTIC"/>
    <property type="match status" value="1"/>
</dbReference>
<name>A0ABT0XH08_9BACI</name>
<evidence type="ECO:0000256" key="9">
    <source>
        <dbReference type="RuleBase" id="RU366031"/>
    </source>
</evidence>
<feature type="domain" description="Tetrapyrrole biosynthesis uroporphyrinogen III synthase" evidence="10">
    <location>
        <begin position="24"/>
        <end position="256"/>
    </location>
</feature>
<dbReference type="PANTHER" id="PTHR38042:SF1">
    <property type="entry name" value="UROPORPHYRINOGEN-III SYNTHASE, CHLOROPLASTIC"/>
    <property type="match status" value="1"/>
</dbReference>
<keyword evidence="5 9" id="KW-0627">Porphyrin biosynthesis</keyword>
<comment type="pathway">
    <text evidence="1 9">Porphyrin-containing compound metabolism; protoporphyrin-IX biosynthesis; coproporphyrinogen-III from 5-aminolevulinate: step 3/4.</text>
</comment>
<evidence type="ECO:0000256" key="6">
    <source>
        <dbReference type="ARBA" id="ARBA00037589"/>
    </source>
</evidence>
<accession>A0ABT0XH08</accession>
<comment type="similarity">
    <text evidence="2 9">Belongs to the uroporphyrinogen-III synthase family.</text>
</comment>
<dbReference type="CDD" id="cd06578">
    <property type="entry name" value="HemD"/>
    <property type="match status" value="1"/>
</dbReference>
<dbReference type="InterPro" id="IPR003754">
    <property type="entry name" value="4pyrrol_synth_uPrphyn_synth"/>
</dbReference>
<proteinExistence type="inferred from homology"/>
<dbReference type="RefSeq" id="WP_251605593.1">
    <property type="nucleotide sequence ID" value="NZ_JAMQJY010000001.1"/>
</dbReference>
<dbReference type="Pfam" id="PF02602">
    <property type="entry name" value="HEM4"/>
    <property type="match status" value="1"/>
</dbReference>
<evidence type="ECO:0000313" key="11">
    <source>
        <dbReference type="EMBL" id="MCM2675196.1"/>
    </source>
</evidence>
<organism evidence="11 12">
    <name type="scientific">Alkalicoccobacillus plakortidis</name>
    <dbReference type="NCBI Taxonomy" id="444060"/>
    <lineage>
        <taxon>Bacteria</taxon>
        <taxon>Bacillati</taxon>
        <taxon>Bacillota</taxon>
        <taxon>Bacilli</taxon>
        <taxon>Bacillales</taxon>
        <taxon>Bacillaceae</taxon>
        <taxon>Alkalicoccobacillus</taxon>
    </lineage>
</organism>
<sequence length="267" mass="29865">MNLTPSPLHGAKVLVTRAPLQSARFVKQIEQVGGQALQVPLINVRRMAEQKELKEVLAKLSSFKWLIFTSVNGVRFFLEHLSEEDRIKLRDSAKIAAVGSQTASELNKFGLDIHLLPKKYEAESLAEAILEQTNKGDTILIPRGNLARPLLAKRLVQAERKVNDLPVYETFFPSVAKDTITHLVRQQTKLSFLTFTSSSTVRHYVEIAQQLTNDVSHLFPDAKIVCIGNITAEEARKNGLCVAAVPEIFTTEAMVEELVRLKRSEHS</sequence>
<keyword evidence="12" id="KW-1185">Reference proteome</keyword>
<dbReference type="Gene3D" id="3.40.50.10090">
    <property type="match status" value="2"/>
</dbReference>
<evidence type="ECO:0000256" key="5">
    <source>
        <dbReference type="ARBA" id="ARBA00023244"/>
    </source>
</evidence>
<dbReference type="InterPro" id="IPR036108">
    <property type="entry name" value="4pyrrol_syn_uPrphyn_synt_sf"/>
</dbReference>
<comment type="function">
    <text evidence="6 9">Catalyzes cyclization of the linear tetrapyrrole, hydroxymethylbilane, to the macrocyclic uroporphyrinogen III.</text>
</comment>
<evidence type="ECO:0000256" key="1">
    <source>
        <dbReference type="ARBA" id="ARBA00004772"/>
    </source>
</evidence>
<evidence type="ECO:0000256" key="4">
    <source>
        <dbReference type="ARBA" id="ARBA00023239"/>
    </source>
</evidence>
<evidence type="ECO:0000256" key="2">
    <source>
        <dbReference type="ARBA" id="ARBA00008133"/>
    </source>
</evidence>
<evidence type="ECO:0000256" key="7">
    <source>
        <dbReference type="ARBA" id="ARBA00040167"/>
    </source>
</evidence>
<dbReference type="EMBL" id="JAMQJY010000001">
    <property type="protein sequence ID" value="MCM2675196.1"/>
    <property type="molecule type" value="Genomic_DNA"/>
</dbReference>
<evidence type="ECO:0000259" key="10">
    <source>
        <dbReference type="Pfam" id="PF02602"/>
    </source>
</evidence>
<evidence type="ECO:0000256" key="8">
    <source>
        <dbReference type="ARBA" id="ARBA00048617"/>
    </source>
</evidence>
<evidence type="ECO:0000313" key="12">
    <source>
        <dbReference type="Proteomes" id="UP001203665"/>
    </source>
</evidence>
<comment type="catalytic activity">
    <reaction evidence="8 9">
        <text>hydroxymethylbilane = uroporphyrinogen III + H2O</text>
        <dbReference type="Rhea" id="RHEA:18965"/>
        <dbReference type="ChEBI" id="CHEBI:15377"/>
        <dbReference type="ChEBI" id="CHEBI:57308"/>
        <dbReference type="ChEBI" id="CHEBI:57845"/>
        <dbReference type="EC" id="4.2.1.75"/>
    </reaction>
</comment>
<dbReference type="Proteomes" id="UP001203665">
    <property type="component" value="Unassembled WGS sequence"/>
</dbReference>
<keyword evidence="4 9" id="KW-0456">Lyase</keyword>
<evidence type="ECO:0000256" key="3">
    <source>
        <dbReference type="ARBA" id="ARBA00013109"/>
    </source>
</evidence>
<gene>
    <name evidence="11" type="ORF">NDM98_06615</name>
</gene>